<reference evidence="6" key="1">
    <citation type="submission" date="2020-10" db="EMBL/GenBank/DDBJ databases">
        <authorList>
            <person name="Castelo-Branco R."/>
            <person name="Eusebio N."/>
            <person name="Adriana R."/>
            <person name="Vieira A."/>
            <person name="Brugerolle De Fraissinette N."/>
            <person name="Rezende De Castro R."/>
            <person name="Schneider M.P."/>
            <person name="Vasconcelos V."/>
            <person name="Leao P.N."/>
        </authorList>
    </citation>
    <scope>NUCLEOTIDE SEQUENCE</scope>
    <source>
        <strain evidence="6">LEGE 07310</strain>
    </source>
</reference>
<evidence type="ECO:0000259" key="5">
    <source>
        <dbReference type="PROSITE" id="PS51063"/>
    </source>
</evidence>
<evidence type="ECO:0000313" key="6">
    <source>
        <dbReference type="EMBL" id="MBE9077802.1"/>
    </source>
</evidence>
<keyword evidence="1" id="KW-0805">Transcription regulation</keyword>
<dbReference type="SUPFAM" id="SSF46785">
    <property type="entry name" value="Winged helix' DNA-binding domain"/>
    <property type="match status" value="1"/>
</dbReference>
<proteinExistence type="predicted"/>
<dbReference type="GO" id="GO:0003677">
    <property type="term" value="F:DNA binding"/>
    <property type="evidence" value="ECO:0007669"/>
    <property type="project" value="UniProtKB-KW"/>
</dbReference>
<gene>
    <name evidence="6" type="ORF">IQ241_10935</name>
</gene>
<evidence type="ECO:0000256" key="1">
    <source>
        <dbReference type="ARBA" id="ARBA00023015"/>
    </source>
</evidence>
<evidence type="ECO:0000256" key="2">
    <source>
        <dbReference type="ARBA" id="ARBA00023125"/>
    </source>
</evidence>
<dbReference type="Pfam" id="PF00027">
    <property type="entry name" value="cNMP_binding"/>
    <property type="match status" value="1"/>
</dbReference>
<dbReference type="PROSITE" id="PS51063">
    <property type="entry name" value="HTH_CRP_2"/>
    <property type="match status" value="1"/>
</dbReference>
<dbReference type="EMBL" id="JADEXG010000022">
    <property type="protein sequence ID" value="MBE9077802.1"/>
    <property type="molecule type" value="Genomic_DNA"/>
</dbReference>
<dbReference type="InterPro" id="IPR036390">
    <property type="entry name" value="WH_DNA-bd_sf"/>
</dbReference>
<dbReference type="PROSITE" id="PS50042">
    <property type="entry name" value="CNMP_BINDING_3"/>
    <property type="match status" value="1"/>
</dbReference>
<dbReference type="GO" id="GO:0003700">
    <property type="term" value="F:DNA-binding transcription factor activity"/>
    <property type="evidence" value="ECO:0007669"/>
    <property type="project" value="TreeGrafter"/>
</dbReference>
<protein>
    <submittedName>
        <fullName evidence="6">Crp/Fnr family transcriptional regulator</fullName>
    </submittedName>
</protein>
<dbReference type="Gene3D" id="1.10.10.10">
    <property type="entry name" value="Winged helix-like DNA-binding domain superfamily/Winged helix DNA-binding domain"/>
    <property type="match status" value="1"/>
</dbReference>
<dbReference type="Pfam" id="PF13545">
    <property type="entry name" value="HTH_Crp_2"/>
    <property type="match status" value="1"/>
</dbReference>
<evidence type="ECO:0000313" key="7">
    <source>
        <dbReference type="Proteomes" id="UP000636505"/>
    </source>
</evidence>
<feature type="domain" description="HTH crp-type" evidence="5">
    <location>
        <begin position="135"/>
        <end position="201"/>
    </location>
</feature>
<dbReference type="PANTHER" id="PTHR24567:SF74">
    <property type="entry name" value="HTH-TYPE TRANSCRIPTIONAL REGULATOR ARCR"/>
    <property type="match status" value="1"/>
</dbReference>
<dbReference type="InterPro" id="IPR014710">
    <property type="entry name" value="RmlC-like_jellyroll"/>
</dbReference>
<dbReference type="RefSeq" id="WP_193907080.1">
    <property type="nucleotide sequence ID" value="NZ_JADEXG010000022.1"/>
</dbReference>
<dbReference type="InterPro" id="IPR036388">
    <property type="entry name" value="WH-like_DNA-bd_sf"/>
</dbReference>
<dbReference type="CDD" id="cd00038">
    <property type="entry name" value="CAP_ED"/>
    <property type="match status" value="1"/>
</dbReference>
<evidence type="ECO:0000259" key="4">
    <source>
        <dbReference type="PROSITE" id="PS50042"/>
    </source>
</evidence>
<dbReference type="InterPro" id="IPR050397">
    <property type="entry name" value="Env_Response_Regulators"/>
</dbReference>
<name>A0A8J7AXE6_9CYAN</name>
<dbReference type="Proteomes" id="UP000636505">
    <property type="component" value="Unassembled WGS sequence"/>
</dbReference>
<dbReference type="GO" id="GO:0005829">
    <property type="term" value="C:cytosol"/>
    <property type="evidence" value="ECO:0007669"/>
    <property type="project" value="TreeGrafter"/>
</dbReference>
<dbReference type="InterPro" id="IPR018490">
    <property type="entry name" value="cNMP-bd_dom_sf"/>
</dbReference>
<evidence type="ECO:0000256" key="3">
    <source>
        <dbReference type="ARBA" id="ARBA00023163"/>
    </source>
</evidence>
<accession>A0A8J7AXE6</accession>
<dbReference type="AlphaFoldDB" id="A0A8J7AXE6"/>
<keyword evidence="7" id="KW-1185">Reference proteome</keyword>
<dbReference type="PANTHER" id="PTHR24567">
    <property type="entry name" value="CRP FAMILY TRANSCRIPTIONAL REGULATORY PROTEIN"/>
    <property type="match status" value="1"/>
</dbReference>
<dbReference type="Gene3D" id="2.60.120.10">
    <property type="entry name" value="Jelly Rolls"/>
    <property type="match status" value="1"/>
</dbReference>
<feature type="domain" description="Cyclic nucleotide-binding" evidence="4">
    <location>
        <begin position="1"/>
        <end position="86"/>
    </location>
</feature>
<dbReference type="SUPFAM" id="SSF51206">
    <property type="entry name" value="cAMP-binding domain-like"/>
    <property type="match status" value="1"/>
</dbReference>
<organism evidence="6 7">
    <name type="scientific">Vasconcelosia minhoensis LEGE 07310</name>
    <dbReference type="NCBI Taxonomy" id="915328"/>
    <lineage>
        <taxon>Bacteria</taxon>
        <taxon>Bacillati</taxon>
        <taxon>Cyanobacteriota</taxon>
        <taxon>Cyanophyceae</taxon>
        <taxon>Nodosilineales</taxon>
        <taxon>Cymatolegaceae</taxon>
        <taxon>Vasconcelosia</taxon>
        <taxon>Vasconcelosia minhoensis</taxon>
    </lineage>
</organism>
<dbReference type="SMART" id="SM00100">
    <property type="entry name" value="cNMP"/>
    <property type="match status" value="1"/>
</dbReference>
<dbReference type="InterPro" id="IPR000595">
    <property type="entry name" value="cNMP-bd_dom"/>
</dbReference>
<comment type="caution">
    <text evidence="6">The sequence shown here is derived from an EMBL/GenBank/DDBJ whole genome shotgun (WGS) entry which is preliminary data.</text>
</comment>
<keyword evidence="2" id="KW-0238">DNA-binding</keyword>
<dbReference type="InterPro" id="IPR012318">
    <property type="entry name" value="HTH_CRP"/>
</dbReference>
<sequence length="229" mass="25381">MLAALPADELERIAPFLSLRSYPLGHVLYDPGEVMTEVYFPEQALLSLLSLLEDGTLTEIALVGNEGMVGLPVIWGGQSTPQSVTVQFEGEVLVMEAGQLIQEFNRGSRLTQLLMLYMQALYTQVAQNAAYNRQHTIEERLARWLLSVQDSVQRDSLTLTHDFIAKMLGIRRSGVTVAVGVLQQAGMIRYSRGRMAILDRAGLEAASCECYRLVQMEYSRLLGSRAAGK</sequence>
<keyword evidence="3" id="KW-0804">Transcription</keyword>